<dbReference type="GeneID" id="92074959"/>
<gene>
    <name evidence="8" type="ORF">PG986_005675</name>
</gene>
<dbReference type="GO" id="GO:0004527">
    <property type="term" value="F:exonuclease activity"/>
    <property type="evidence" value="ECO:0007669"/>
    <property type="project" value="UniProtKB-KW"/>
</dbReference>
<feature type="compositionally biased region" description="Low complexity" evidence="7">
    <location>
        <begin position="387"/>
        <end position="398"/>
    </location>
</feature>
<keyword evidence="4" id="KW-0004">4Fe-4S</keyword>
<feature type="compositionally biased region" description="Polar residues" evidence="7">
    <location>
        <begin position="35"/>
        <end position="49"/>
    </location>
</feature>
<feature type="compositionally biased region" description="Polar residues" evidence="7">
    <location>
        <begin position="126"/>
        <end position="135"/>
    </location>
</feature>
<feature type="region of interest" description="Disordered" evidence="7">
    <location>
        <begin position="126"/>
        <end position="149"/>
    </location>
</feature>
<comment type="cofactor">
    <cofactor evidence="1">
        <name>[4Fe-4S] cluster</name>
        <dbReference type="ChEBI" id="CHEBI:49883"/>
    </cofactor>
</comment>
<evidence type="ECO:0000256" key="4">
    <source>
        <dbReference type="ARBA" id="ARBA00022485"/>
    </source>
</evidence>
<feature type="region of interest" description="Disordered" evidence="7">
    <location>
        <begin position="379"/>
        <end position="415"/>
    </location>
</feature>
<dbReference type="Proteomes" id="UP001391051">
    <property type="component" value="Unassembled WGS sequence"/>
</dbReference>
<organism evidence="8 9">
    <name type="scientific">Apiospora aurea</name>
    <dbReference type="NCBI Taxonomy" id="335848"/>
    <lineage>
        <taxon>Eukaryota</taxon>
        <taxon>Fungi</taxon>
        <taxon>Dikarya</taxon>
        <taxon>Ascomycota</taxon>
        <taxon>Pezizomycotina</taxon>
        <taxon>Sordariomycetes</taxon>
        <taxon>Xylariomycetidae</taxon>
        <taxon>Amphisphaeriales</taxon>
        <taxon>Apiosporaceae</taxon>
        <taxon>Apiospora</taxon>
    </lineage>
</organism>
<keyword evidence="5" id="KW-0540">Nuclease</keyword>
<proteinExistence type="inferred from homology"/>
<dbReference type="PANTHER" id="PTHR14464">
    <property type="entry name" value="EXONUCLEASE V"/>
    <property type="match status" value="1"/>
</dbReference>
<dbReference type="PANTHER" id="PTHR14464:SF4">
    <property type="entry name" value="EXONUCLEASE V"/>
    <property type="match status" value="1"/>
</dbReference>
<protein>
    <submittedName>
        <fullName evidence="8">Exonuclease V</fullName>
    </submittedName>
</protein>
<evidence type="ECO:0000256" key="3">
    <source>
        <dbReference type="ARBA" id="ARBA00011245"/>
    </source>
</evidence>
<keyword evidence="9" id="KW-1185">Reference proteome</keyword>
<comment type="caution">
    <text evidence="8">The sequence shown here is derived from an EMBL/GenBank/DDBJ whole genome shotgun (WGS) entry which is preliminary data.</text>
</comment>
<keyword evidence="4" id="KW-0408">Iron</keyword>
<keyword evidence="4" id="KW-0479">Metal-binding</keyword>
<evidence type="ECO:0000256" key="5">
    <source>
        <dbReference type="ARBA" id="ARBA00022722"/>
    </source>
</evidence>
<evidence type="ECO:0000313" key="9">
    <source>
        <dbReference type="Proteomes" id="UP001391051"/>
    </source>
</evidence>
<keyword evidence="6 8" id="KW-0378">Hydrolase</keyword>
<sequence length="535" mass="59503">MSANLPPSEDDYGSDFSLGEESLVIQLLDGLQSIPTETRAGSNPPTRQLTADKATPILPEKRSLDDASSFQGAPQRPATMGQARTRAAMRDNLSRAALHGSWQMASMPLEGINYPDLSRALSDLQPQNAAPSNANEPADDNLRKTQSPVERFRSFPRRPLTVTDLSSGAWCELQYWYTLTTLPGGKKTRTAAMRGGTKVHQTLEDQVHTTVQVQITSKEEAFALRLWNIIQGLRTLRDTGFTRELEVWGIVNGHFVNGVIDEISYTNPNAEFGQDSGSHGQDVQQSSIKTYFESGQRQVYLTDVKTRGSATLPSGAAIRPAKVQLFLYHRLLSDMAAIKLDFSAVFNRYDLRAGVRFSDAFMAEIGSLHDEVFYDADSDMESTASQNNPSGPSSSSHGHYPDASPNLEPTMTPPPDLIRYRTLQQIVPLLQSELQTTFPQGSKSMGDLLSVQYRHRSDGRIIGNQVFPADYDALNKYLDYNLAWWQGQREPDGVAIEETYKCRTCEFAESCQWRKDKEAEVLNRARHRVSARAGS</sequence>
<keyword evidence="4" id="KW-0411">Iron-sulfur</keyword>
<comment type="subunit">
    <text evidence="3">Monomer.</text>
</comment>
<feature type="region of interest" description="Disordered" evidence="7">
    <location>
        <begin position="35"/>
        <end position="81"/>
    </location>
</feature>
<reference evidence="8 9" key="1">
    <citation type="submission" date="2023-01" db="EMBL/GenBank/DDBJ databases">
        <title>Analysis of 21 Apiospora genomes using comparative genomics revels a genus with tremendous synthesis potential of carbohydrate active enzymes and secondary metabolites.</title>
        <authorList>
            <person name="Sorensen T."/>
        </authorList>
    </citation>
    <scope>NUCLEOTIDE SEQUENCE [LARGE SCALE GENOMIC DNA]</scope>
    <source>
        <strain evidence="8 9">CBS 24483</strain>
    </source>
</reference>
<dbReference type="Pfam" id="PF09810">
    <property type="entry name" value="Exo5"/>
    <property type="match status" value="1"/>
</dbReference>
<evidence type="ECO:0000313" key="8">
    <source>
        <dbReference type="EMBL" id="KAK7956453.1"/>
    </source>
</evidence>
<name>A0ABR1QI93_9PEZI</name>
<dbReference type="RefSeq" id="XP_066701759.1">
    <property type="nucleotide sequence ID" value="XM_066841897.1"/>
</dbReference>
<evidence type="ECO:0000256" key="6">
    <source>
        <dbReference type="ARBA" id="ARBA00022839"/>
    </source>
</evidence>
<keyword evidence="6 8" id="KW-0269">Exonuclease</keyword>
<evidence type="ECO:0000256" key="7">
    <source>
        <dbReference type="SAM" id="MobiDB-lite"/>
    </source>
</evidence>
<accession>A0ABR1QI93</accession>
<evidence type="ECO:0000256" key="1">
    <source>
        <dbReference type="ARBA" id="ARBA00001966"/>
    </source>
</evidence>
<dbReference type="InterPro" id="IPR019190">
    <property type="entry name" value="EXOV"/>
</dbReference>
<dbReference type="EMBL" id="JAQQWE010000004">
    <property type="protein sequence ID" value="KAK7956453.1"/>
    <property type="molecule type" value="Genomic_DNA"/>
</dbReference>
<comment type="similarity">
    <text evidence="2">Belongs to the EXO5 family.</text>
</comment>
<evidence type="ECO:0000256" key="2">
    <source>
        <dbReference type="ARBA" id="ARBA00009797"/>
    </source>
</evidence>